<dbReference type="Proteomes" id="UP000261640">
    <property type="component" value="Unplaced"/>
</dbReference>
<feature type="compositionally biased region" description="Polar residues" evidence="3">
    <location>
        <begin position="126"/>
        <end position="135"/>
    </location>
</feature>
<dbReference type="InterPro" id="IPR029627">
    <property type="entry name" value="CCSER"/>
</dbReference>
<name>A0A3Q3LMB2_9TELE</name>
<dbReference type="GO" id="GO:0015630">
    <property type="term" value="C:microtubule cytoskeleton"/>
    <property type="evidence" value="ECO:0007669"/>
    <property type="project" value="TreeGrafter"/>
</dbReference>
<feature type="compositionally biased region" description="Polar residues" evidence="3">
    <location>
        <begin position="175"/>
        <end position="197"/>
    </location>
</feature>
<feature type="region of interest" description="Disordered" evidence="3">
    <location>
        <begin position="728"/>
        <end position="749"/>
    </location>
</feature>
<dbReference type="Ensembl" id="ENSMAMT00000014757.2">
    <property type="protein sequence ID" value="ENSMAMP00000014357.1"/>
    <property type="gene ID" value="ENSMAMG00000009753.2"/>
</dbReference>
<dbReference type="GeneTree" id="ENSGT00940000153912"/>
<feature type="compositionally biased region" description="Polar residues" evidence="3">
    <location>
        <begin position="311"/>
        <end position="325"/>
    </location>
</feature>
<feature type="region of interest" description="Disordered" evidence="3">
    <location>
        <begin position="61"/>
        <end position="330"/>
    </location>
</feature>
<dbReference type="RefSeq" id="XP_026170917.1">
    <property type="nucleotide sequence ID" value="XM_026315132.1"/>
</dbReference>
<dbReference type="RefSeq" id="XP_026170915.1">
    <property type="nucleotide sequence ID" value="XM_026315130.1"/>
</dbReference>
<dbReference type="PANTHER" id="PTHR22461">
    <property type="entry name" value="SERINE-RICH COILED-COIL DOMAIN-CONTAINING PROTEIN 2-RELATED"/>
    <property type="match status" value="1"/>
</dbReference>
<feature type="compositionally biased region" description="Low complexity" evidence="3">
    <location>
        <begin position="62"/>
        <end position="77"/>
    </location>
</feature>
<feature type="compositionally biased region" description="Basic and acidic residues" evidence="3">
    <location>
        <begin position="877"/>
        <end position="894"/>
    </location>
</feature>
<feature type="compositionally biased region" description="Polar residues" evidence="3">
    <location>
        <begin position="245"/>
        <end position="262"/>
    </location>
</feature>
<organism evidence="4 5">
    <name type="scientific">Mastacembelus armatus</name>
    <name type="common">zig-zag eel</name>
    <dbReference type="NCBI Taxonomy" id="205130"/>
    <lineage>
        <taxon>Eukaryota</taxon>
        <taxon>Metazoa</taxon>
        <taxon>Chordata</taxon>
        <taxon>Craniata</taxon>
        <taxon>Vertebrata</taxon>
        <taxon>Euteleostomi</taxon>
        <taxon>Actinopterygii</taxon>
        <taxon>Neopterygii</taxon>
        <taxon>Teleostei</taxon>
        <taxon>Neoteleostei</taxon>
        <taxon>Acanthomorphata</taxon>
        <taxon>Anabantaria</taxon>
        <taxon>Synbranchiformes</taxon>
        <taxon>Mastacembelidae</taxon>
        <taxon>Mastacembelus</taxon>
    </lineage>
</organism>
<keyword evidence="5" id="KW-1185">Reference proteome</keyword>
<dbReference type="CTD" id="101883927"/>
<dbReference type="PANTHER" id="PTHR22461:SF2">
    <property type="entry name" value="SERINE-RICH COILED-COIL DOMAIN-CONTAINING PROTEIN 2"/>
    <property type="match status" value="1"/>
</dbReference>
<feature type="region of interest" description="Disordered" evidence="3">
    <location>
        <begin position="796"/>
        <end position="966"/>
    </location>
</feature>
<feature type="compositionally biased region" description="Low complexity" evidence="3">
    <location>
        <begin position="430"/>
        <end position="439"/>
    </location>
</feature>
<evidence type="ECO:0000256" key="1">
    <source>
        <dbReference type="ARBA" id="ARBA00010949"/>
    </source>
</evidence>
<dbReference type="GeneID" id="113135263"/>
<dbReference type="RefSeq" id="XP_026170919.1">
    <property type="nucleotide sequence ID" value="XM_026315134.1"/>
</dbReference>
<dbReference type="InParanoid" id="A0A3Q3LMB2"/>
<feature type="compositionally biased region" description="Basic and acidic residues" evidence="3">
    <location>
        <begin position="796"/>
        <end position="810"/>
    </location>
</feature>
<dbReference type="RefSeq" id="XP_026170918.1">
    <property type="nucleotide sequence ID" value="XM_026315133.1"/>
</dbReference>
<dbReference type="GO" id="GO:0001578">
    <property type="term" value="P:microtubule bundle formation"/>
    <property type="evidence" value="ECO:0007669"/>
    <property type="project" value="TreeGrafter"/>
</dbReference>
<feature type="region of interest" description="Disordered" evidence="3">
    <location>
        <begin position="1"/>
        <end position="47"/>
    </location>
</feature>
<dbReference type="OrthoDB" id="8944374at2759"/>
<feature type="compositionally biased region" description="Low complexity" evidence="3">
    <location>
        <begin position="537"/>
        <end position="549"/>
    </location>
</feature>
<feature type="region of interest" description="Disordered" evidence="3">
    <location>
        <begin position="511"/>
        <end position="560"/>
    </location>
</feature>
<reference evidence="4" key="1">
    <citation type="submission" date="2025-08" db="UniProtKB">
        <authorList>
            <consortium name="Ensembl"/>
        </authorList>
    </citation>
    <scope>IDENTIFICATION</scope>
</reference>
<evidence type="ECO:0000313" key="5">
    <source>
        <dbReference type="Proteomes" id="UP000261640"/>
    </source>
</evidence>
<feature type="compositionally biased region" description="Low complexity" evidence="3">
    <location>
        <begin position="390"/>
        <end position="409"/>
    </location>
</feature>
<dbReference type="RefSeq" id="XP_026170913.1">
    <property type="nucleotide sequence ID" value="XM_026315128.1"/>
</dbReference>
<feature type="compositionally biased region" description="Polar residues" evidence="3">
    <location>
        <begin position="269"/>
        <end position="283"/>
    </location>
</feature>
<protein>
    <submittedName>
        <fullName evidence="4">Coiled-coil serine-rich protein 2b</fullName>
    </submittedName>
</protein>
<sequence>MSAPPLIDHPAAMPTMVSRLPKFGSRPKSAASSSGSQMGPVNGGTFAAASSTRLTNGFYHHPGPVGVTTTTGAATPPSIKQNGFIRVPTSFSMKWRKENGLMEDGEREWRRGKGGNGGQNRPGTNIHQPYSQRQPGSPVVSQHDAKKTGKGRGLGQPVTPSSSPSPQSSPRTLPVSKSGSYGPKPSQTGLTNGTKPTLNGLCGPKSQSGIVDSLRRPLSFGGSRPGSGPGSRSGSPLLKKPPASRSHSTDSLGSTSTVQLAQSDRFRSRSLTQVRQHSSSPHATNRAAERGLKEPTAPSTHAPPRGGGVRVQSSAASGRSGLSTISLLPPSALKKPLLSSLVSASKPSGVSYKMSRPSLIKQPRPLRVTQAIASGSDQEVNLRGWKNSAETPSTTENSPETTPDTPETEGVSGELVSQAEVSIVVETLEEMSLSSTSSLDRNDTSQEYMDDFDNLGNGGVGVMLLSSKNEDDDSGLDQSSTRFNEDKGGPGGVTGLCFLDDGVDWDSMTLSGEREEQRLSRLSRQRRPSQPEYHDQGGSSLDLSPSDSCGSGGTYMWDEEGLEPLGGAAMSASINTKSNTSHHIGSFDSDVNSIDILNNLDSCDLDDDDLMLDADLAEDTSLHSDGEGLSHMAQWRKRQLCWGMQDVHNDNESDFQCYQLTEDPGNQRTDATRDGDLVLDLRPPRSASLSPGTPALGLDVEELAEDCSAVRSQLEHLQRLLLQEEDVDDDTLTTDTVSPEENDSSQGSDMQVQALLQEVQQLREELRSRDRTIAQLTLQLTAPMATTRCCCQETTRMDRQTQTTETERESVASQTPWREHAPQILHSSSPKHQEPLTDQIPTPPQAPANPFSTHSEIPAARPPCCPGPDATTQGGEDDGKRQRKVEEEEKDQTKERRRTNSRSLQPPQPSKLRLFLSQTSRLAASSGSASALKTTSEPERNGTSGVKLKSLAFPSGSSRLPKPKSH</sequence>
<evidence type="ECO:0000313" key="4">
    <source>
        <dbReference type="Ensembl" id="ENSMAMP00000014357.1"/>
    </source>
</evidence>
<feature type="region of interest" description="Disordered" evidence="3">
    <location>
        <begin position="344"/>
        <end position="418"/>
    </location>
</feature>
<dbReference type="GO" id="GO:0008017">
    <property type="term" value="F:microtubule binding"/>
    <property type="evidence" value="ECO:0007669"/>
    <property type="project" value="TreeGrafter"/>
</dbReference>
<feature type="compositionally biased region" description="Low complexity" evidence="3">
    <location>
        <begin position="160"/>
        <end position="170"/>
    </location>
</feature>
<feature type="region of interest" description="Disordered" evidence="3">
    <location>
        <begin position="430"/>
        <end position="495"/>
    </location>
</feature>
<comment type="similarity">
    <text evidence="1">Belongs to the CCSER family.</text>
</comment>
<evidence type="ECO:0000256" key="3">
    <source>
        <dbReference type="SAM" id="MobiDB-lite"/>
    </source>
</evidence>
<evidence type="ECO:0000256" key="2">
    <source>
        <dbReference type="ARBA" id="ARBA00023054"/>
    </source>
</evidence>
<dbReference type="RefSeq" id="XP_026170916.1">
    <property type="nucleotide sequence ID" value="XM_026315131.1"/>
</dbReference>
<reference evidence="4" key="2">
    <citation type="submission" date="2025-09" db="UniProtKB">
        <authorList>
            <consortium name="Ensembl"/>
        </authorList>
    </citation>
    <scope>IDENTIFICATION</scope>
</reference>
<dbReference type="AlphaFoldDB" id="A0A3Q3LMB2"/>
<feature type="compositionally biased region" description="Acidic residues" evidence="3">
    <location>
        <begin position="728"/>
        <end position="743"/>
    </location>
</feature>
<dbReference type="STRING" id="205130.ENSMAMP00000014357"/>
<keyword evidence="2" id="KW-0175">Coiled coil</keyword>
<accession>A0A3Q3LMB2</accession>
<proteinExistence type="inferred from homology"/>